<dbReference type="PROSITE" id="PS51192">
    <property type="entry name" value="HELICASE_ATP_BIND_1"/>
    <property type="match status" value="1"/>
</dbReference>
<dbReference type="SMART" id="SM00487">
    <property type="entry name" value="DEXDc"/>
    <property type="match status" value="1"/>
</dbReference>
<evidence type="ECO:0000256" key="7">
    <source>
        <dbReference type="SAM" id="MobiDB-lite"/>
    </source>
</evidence>
<protein>
    <submittedName>
        <fullName evidence="11">DEAD/DEAH box helicase</fullName>
    </submittedName>
</protein>
<dbReference type="InterPro" id="IPR014014">
    <property type="entry name" value="RNA_helicase_DEAD_Q_motif"/>
</dbReference>
<comment type="caution">
    <text evidence="11">The sequence shown here is derived from an EMBL/GenBank/DDBJ whole genome shotgun (WGS) entry which is preliminary data.</text>
</comment>
<feature type="domain" description="DEAD-box RNA helicase Q" evidence="10">
    <location>
        <begin position="1"/>
        <end position="29"/>
    </location>
</feature>
<dbReference type="SMART" id="SM00490">
    <property type="entry name" value="HELICc"/>
    <property type="match status" value="1"/>
</dbReference>
<evidence type="ECO:0000256" key="4">
    <source>
        <dbReference type="ARBA" id="ARBA00022840"/>
    </source>
</evidence>
<proteinExistence type="inferred from homology"/>
<keyword evidence="3 11" id="KW-0347">Helicase</keyword>
<keyword evidence="12" id="KW-1185">Reference proteome</keyword>
<evidence type="ECO:0000256" key="3">
    <source>
        <dbReference type="ARBA" id="ARBA00022806"/>
    </source>
</evidence>
<reference evidence="12" key="1">
    <citation type="submission" date="2018-02" db="EMBL/GenBank/DDBJ databases">
        <title>Genome sequencing of Solimonas sp. HR-BB.</title>
        <authorList>
            <person name="Lee Y."/>
            <person name="Jeon C.O."/>
        </authorList>
    </citation>
    <scope>NUCLEOTIDE SEQUENCE [LARGE SCALE GENOMIC DNA]</scope>
    <source>
        <strain evidence="12">HR-U</strain>
    </source>
</reference>
<evidence type="ECO:0000259" key="9">
    <source>
        <dbReference type="PROSITE" id="PS51194"/>
    </source>
</evidence>
<dbReference type="InterPro" id="IPR001650">
    <property type="entry name" value="Helicase_C-like"/>
</dbReference>
<evidence type="ECO:0000259" key="10">
    <source>
        <dbReference type="PROSITE" id="PS51195"/>
    </source>
</evidence>
<dbReference type="OrthoDB" id="974172at2"/>
<dbReference type="CDD" id="cd18787">
    <property type="entry name" value="SF2_C_DEAD"/>
    <property type="match status" value="1"/>
</dbReference>
<dbReference type="CDD" id="cd00268">
    <property type="entry name" value="DEADc"/>
    <property type="match status" value="1"/>
</dbReference>
<dbReference type="InterPro" id="IPR014001">
    <property type="entry name" value="Helicase_ATP-bd"/>
</dbReference>
<dbReference type="InterPro" id="IPR044742">
    <property type="entry name" value="DEAD/DEAH_RhlB"/>
</dbReference>
<feature type="compositionally biased region" description="Basic residues" evidence="7">
    <location>
        <begin position="431"/>
        <end position="446"/>
    </location>
</feature>
<dbReference type="GO" id="GO:0005829">
    <property type="term" value="C:cytosol"/>
    <property type="evidence" value="ECO:0007669"/>
    <property type="project" value="TreeGrafter"/>
</dbReference>
<feature type="short sequence motif" description="Q motif" evidence="6">
    <location>
        <begin position="1"/>
        <end position="29"/>
    </location>
</feature>
<dbReference type="PROSITE" id="PS51194">
    <property type="entry name" value="HELICASE_CTER"/>
    <property type="match status" value="1"/>
</dbReference>
<comment type="similarity">
    <text evidence="5">Belongs to the DEAD box helicase family.</text>
</comment>
<dbReference type="Proteomes" id="UP000239590">
    <property type="component" value="Unassembled WGS sequence"/>
</dbReference>
<dbReference type="GO" id="GO:0016787">
    <property type="term" value="F:hydrolase activity"/>
    <property type="evidence" value="ECO:0007669"/>
    <property type="project" value="UniProtKB-KW"/>
</dbReference>
<evidence type="ECO:0000313" key="11">
    <source>
        <dbReference type="EMBL" id="PQA55730.1"/>
    </source>
</evidence>
<dbReference type="Pfam" id="PF00270">
    <property type="entry name" value="DEAD"/>
    <property type="match status" value="1"/>
</dbReference>
<dbReference type="PANTHER" id="PTHR47959:SF13">
    <property type="entry name" value="ATP-DEPENDENT RNA HELICASE RHLE"/>
    <property type="match status" value="1"/>
</dbReference>
<dbReference type="InterPro" id="IPR027417">
    <property type="entry name" value="P-loop_NTPase"/>
</dbReference>
<dbReference type="GO" id="GO:0005524">
    <property type="term" value="F:ATP binding"/>
    <property type="evidence" value="ECO:0007669"/>
    <property type="project" value="UniProtKB-KW"/>
</dbReference>
<sequence>MTFEELNLHKPLLNALEDLGYTTPTPIQEKVFSVVMSGKDVCGLAQTGTGKTFAYLLPLLRNYQFSKDRLPQILILVPTRELVVQVVEAVEKLSKYQTLAVLGVYGGVNLKTHVAELKKEVDVLVATPGRLIDLISTGTLKTKTIKRLVIDEVDEMMNLGFRSQLTTILDSLPAKRQNLLFSATMTEEVDTLIQTHFTSPVFVESSPVGTPLDNIEQSAYPVPNFLTKVNLLEYLLQHDESLRKVLVFIATKTLADRLFEKLEEQFPEQVGVIHSNKAQNYRFNTVQAFKDGQLRILIATDLIARGLDISEVSHVINLDVPELPETYIHRIGRTGRADQKGVALTFVTPAETEYRQAIETLMGVPIPERPLPEDLVITQDLISEEIPKVVHKIVPVKLPPQETVGPAFHEKSAKNQKVNVRRNHAEEMMKKYGKPIKKTRKNNKPR</sequence>
<dbReference type="InterPro" id="IPR050079">
    <property type="entry name" value="DEAD_box_RNA_helicase"/>
</dbReference>
<evidence type="ECO:0000259" key="8">
    <source>
        <dbReference type="PROSITE" id="PS51192"/>
    </source>
</evidence>
<dbReference type="AlphaFoldDB" id="A0A2S7II25"/>
<feature type="domain" description="Helicase C-terminal" evidence="9">
    <location>
        <begin position="230"/>
        <end position="377"/>
    </location>
</feature>
<evidence type="ECO:0000256" key="1">
    <source>
        <dbReference type="ARBA" id="ARBA00022741"/>
    </source>
</evidence>
<dbReference type="InterPro" id="IPR011545">
    <property type="entry name" value="DEAD/DEAH_box_helicase_dom"/>
</dbReference>
<dbReference type="GO" id="GO:0003724">
    <property type="term" value="F:RNA helicase activity"/>
    <property type="evidence" value="ECO:0007669"/>
    <property type="project" value="InterPro"/>
</dbReference>
<dbReference type="PROSITE" id="PS51195">
    <property type="entry name" value="Q_MOTIF"/>
    <property type="match status" value="1"/>
</dbReference>
<dbReference type="SUPFAM" id="SSF52540">
    <property type="entry name" value="P-loop containing nucleoside triphosphate hydrolases"/>
    <property type="match status" value="1"/>
</dbReference>
<keyword evidence="4" id="KW-0067">ATP-binding</keyword>
<evidence type="ECO:0000313" key="12">
    <source>
        <dbReference type="Proteomes" id="UP000239590"/>
    </source>
</evidence>
<gene>
    <name evidence="11" type="ORF">C5O19_19470</name>
</gene>
<feature type="domain" description="Helicase ATP-binding" evidence="8">
    <location>
        <begin position="32"/>
        <end position="203"/>
    </location>
</feature>
<evidence type="ECO:0000256" key="5">
    <source>
        <dbReference type="ARBA" id="ARBA00038437"/>
    </source>
</evidence>
<feature type="region of interest" description="Disordered" evidence="7">
    <location>
        <begin position="422"/>
        <end position="446"/>
    </location>
</feature>
<dbReference type="RefSeq" id="WP_104715189.1">
    <property type="nucleotide sequence ID" value="NZ_PTRA01000004.1"/>
</dbReference>
<dbReference type="PANTHER" id="PTHR47959">
    <property type="entry name" value="ATP-DEPENDENT RNA HELICASE RHLE-RELATED"/>
    <property type="match status" value="1"/>
</dbReference>
<evidence type="ECO:0000256" key="2">
    <source>
        <dbReference type="ARBA" id="ARBA00022801"/>
    </source>
</evidence>
<keyword evidence="2" id="KW-0378">Hydrolase</keyword>
<dbReference type="Pfam" id="PF00271">
    <property type="entry name" value="Helicase_C"/>
    <property type="match status" value="1"/>
</dbReference>
<name>A0A2S7II25_9BACT</name>
<accession>A0A2S7II25</accession>
<dbReference type="Gene3D" id="3.40.50.300">
    <property type="entry name" value="P-loop containing nucleotide triphosphate hydrolases"/>
    <property type="match status" value="2"/>
</dbReference>
<dbReference type="GO" id="GO:0003676">
    <property type="term" value="F:nucleic acid binding"/>
    <property type="evidence" value="ECO:0007669"/>
    <property type="project" value="InterPro"/>
</dbReference>
<dbReference type="EMBL" id="PTRA01000004">
    <property type="protein sequence ID" value="PQA55730.1"/>
    <property type="molecule type" value="Genomic_DNA"/>
</dbReference>
<keyword evidence="1" id="KW-0547">Nucleotide-binding</keyword>
<organism evidence="11 12">
    <name type="scientific">Siphonobacter curvatus</name>
    <dbReference type="NCBI Taxonomy" id="2094562"/>
    <lineage>
        <taxon>Bacteria</taxon>
        <taxon>Pseudomonadati</taxon>
        <taxon>Bacteroidota</taxon>
        <taxon>Cytophagia</taxon>
        <taxon>Cytophagales</taxon>
        <taxon>Cytophagaceae</taxon>
        <taxon>Siphonobacter</taxon>
    </lineage>
</organism>
<evidence type="ECO:0000256" key="6">
    <source>
        <dbReference type="PROSITE-ProRule" id="PRU00552"/>
    </source>
</evidence>